<dbReference type="Proteomes" id="UP000014760">
    <property type="component" value="Unassembled WGS sequence"/>
</dbReference>
<keyword evidence="9" id="KW-1185">Reference proteome</keyword>
<dbReference type="STRING" id="283909.R7UF01"/>
<keyword evidence="3 6" id="KW-0812">Transmembrane</keyword>
<dbReference type="AlphaFoldDB" id="R7UF01"/>
<evidence type="ECO:0000256" key="4">
    <source>
        <dbReference type="ARBA" id="ARBA00022989"/>
    </source>
</evidence>
<dbReference type="PANTHER" id="PTHR11266">
    <property type="entry name" value="PEROXISOMAL MEMBRANE PROTEIN 2, PXMP2 MPV17"/>
    <property type="match status" value="1"/>
</dbReference>
<name>R7UF01_CAPTE</name>
<dbReference type="GO" id="GO:0016020">
    <property type="term" value="C:membrane"/>
    <property type="evidence" value="ECO:0007669"/>
    <property type="project" value="UniProtKB-SubCell"/>
</dbReference>
<evidence type="ECO:0000313" key="8">
    <source>
        <dbReference type="EnsemblMetazoa" id="CapteP164942"/>
    </source>
</evidence>
<evidence type="ECO:0000256" key="3">
    <source>
        <dbReference type="ARBA" id="ARBA00022692"/>
    </source>
</evidence>
<comment type="subcellular location">
    <subcellularLocation>
        <location evidence="1">Membrane</location>
        <topology evidence="1">Multi-pass membrane protein</topology>
    </subcellularLocation>
</comment>
<dbReference type="PANTHER" id="PTHR11266:SF8">
    <property type="entry name" value="MPV17-LIKE PROTEIN 2"/>
    <property type="match status" value="1"/>
</dbReference>
<gene>
    <name evidence="7" type="ORF">CAPTEDRAFT_164942</name>
</gene>
<evidence type="ECO:0000256" key="6">
    <source>
        <dbReference type="RuleBase" id="RU363053"/>
    </source>
</evidence>
<organism evidence="7">
    <name type="scientific">Capitella teleta</name>
    <name type="common">Polychaete worm</name>
    <dbReference type="NCBI Taxonomy" id="283909"/>
    <lineage>
        <taxon>Eukaryota</taxon>
        <taxon>Metazoa</taxon>
        <taxon>Spiralia</taxon>
        <taxon>Lophotrochozoa</taxon>
        <taxon>Annelida</taxon>
        <taxon>Polychaeta</taxon>
        <taxon>Sedentaria</taxon>
        <taxon>Scolecida</taxon>
        <taxon>Capitellidae</taxon>
        <taxon>Capitella</taxon>
    </lineage>
</organism>
<comment type="similarity">
    <text evidence="2 6">Belongs to the peroxisomal membrane protein PXMP2/4 family.</text>
</comment>
<dbReference type="EnsemblMetazoa" id="CapteT164942">
    <property type="protein sequence ID" value="CapteP164942"/>
    <property type="gene ID" value="CapteG164942"/>
</dbReference>
<feature type="transmembrane region" description="Helical" evidence="6">
    <location>
        <begin position="96"/>
        <end position="117"/>
    </location>
</feature>
<accession>R7UF01</accession>
<evidence type="ECO:0000313" key="9">
    <source>
        <dbReference type="Proteomes" id="UP000014760"/>
    </source>
</evidence>
<protein>
    <recommendedName>
        <fullName evidence="10">Mpv17-like protein 2</fullName>
    </recommendedName>
</protein>
<dbReference type="FunCoup" id="R7UF01">
    <property type="interactions" value="831"/>
</dbReference>
<evidence type="ECO:0000313" key="7">
    <source>
        <dbReference type="EMBL" id="ELU05099.1"/>
    </source>
</evidence>
<dbReference type="InterPro" id="IPR007248">
    <property type="entry name" value="Mpv17_PMP22"/>
</dbReference>
<evidence type="ECO:0000256" key="1">
    <source>
        <dbReference type="ARBA" id="ARBA00004141"/>
    </source>
</evidence>
<evidence type="ECO:0000256" key="5">
    <source>
        <dbReference type="ARBA" id="ARBA00023136"/>
    </source>
</evidence>
<dbReference type="Pfam" id="PF04117">
    <property type="entry name" value="Mpv17_PMP22"/>
    <property type="match status" value="1"/>
</dbReference>
<proteinExistence type="inferred from homology"/>
<evidence type="ECO:0008006" key="10">
    <source>
        <dbReference type="Google" id="ProtNLM"/>
    </source>
</evidence>
<sequence>MAGMKKAVDFVNRLYSSKHLILVNTVSCGVLMGFGDISMQTMERLNSGSKDPHNWRRTGRMVCMGVALGPLNHAWYTTLDRFLPAITTSTVLKKILLDQVIASPMFACSFFMGMGTLEGNTAMQSWREFTSKFWDVYKADWSFWPIVQAINFRFVSPKFRVVYVASATYVWNTFLSYMKHMEEPEVLSVLTEEASSKLPIQDTISSAVATAAKPTLNS</sequence>
<feature type="transmembrane region" description="Helical" evidence="6">
    <location>
        <begin position="20"/>
        <end position="37"/>
    </location>
</feature>
<dbReference type="OrthoDB" id="10267969at2759"/>
<evidence type="ECO:0000256" key="2">
    <source>
        <dbReference type="ARBA" id="ARBA00006824"/>
    </source>
</evidence>
<dbReference type="HOGENOM" id="CLU_049109_4_1_1"/>
<dbReference type="EMBL" id="KB301772">
    <property type="protein sequence ID" value="ELU05099.1"/>
    <property type="molecule type" value="Genomic_DNA"/>
</dbReference>
<dbReference type="GO" id="GO:0061668">
    <property type="term" value="P:mitochondrial ribosome assembly"/>
    <property type="evidence" value="ECO:0007669"/>
    <property type="project" value="TreeGrafter"/>
</dbReference>
<dbReference type="EMBL" id="AMQN01007941">
    <property type="status" value="NOT_ANNOTATED_CDS"/>
    <property type="molecule type" value="Genomic_DNA"/>
</dbReference>
<dbReference type="OMA" id="IHTITEF"/>
<keyword evidence="4 6" id="KW-1133">Transmembrane helix</keyword>
<reference evidence="8" key="3">
    <citation type="submission" date="2015-06" db="UniProtKB">
        <authorList>
            <consortium name="EnsemblMetazoa"/>
        </authorList>
    </citation>
    <scope>IDENTIFICATION</scope>
</reference>
<reference evidence="9" key="1">
    <citation type="submission" date="2012-12" db="EMBL/GenBank/DDBJ databases">
        <authorList>
            <person name="Hellsten U."/>
            <person name="Grimwood J."/>
            <person name="Chapman J.A."/>
            <person name="Shapiro H."/>
            <person name="Aerts A."/>
            <person name="Otillar R.P."/>
            <person name="Terry A.Y."/>
            <person name="Boore J.L."/>
            <person name="Simakov O."/>
            <person name="Marletaz F."/>
            <person name="Cho S.-J."/>
            <person name="Edsinger-Gonzales E."/>
            <person name="Havlak P."/>
            <person name="Kuo D.-H."/>
            <person name="Larsson T."/>
            <person name="Lv J."/>
            <person name="Arendt D."/>
            <person name="Savage R."/>
            <person name="Osoegawa K."/>
            <person name="de Jong P."/>
            <person name="Lindberg D.R."/>
            <person name="Seaver E.C."/>
            <person name="Weisblat D.A."/>
            <person name="Putnam N.H."/>
            <person name="Grigoriev I.V."/>
            <person name="Rokhsar D.S."/>
        </authorList>
    </citation>
    <scope>NUCLEOTIDE SEQUENCE</scope>
    <source>
        <strain evidence="9">I ESC-2004</strain>
    </source>
</reference>
<dbReference type="GO" id="GO:0005739">
    <property type="term" value="C:mitochondrion"/>
    <property type="evidence" value="ECO:0007669"/>
    <property type="project" value="TreeGrafter"/>
</dbReference>
<keyword evidence="5 6" id="KW-0472">Membrane</keyword>
<reference evidence="7 9" key="2">
    <citation type="journal article" date="2013" name="Nature">
        <title>Insights into bilaterian evolution from three spiralian genomes.</title>
        <authorList>
            <person name="Simakov O."/>
            <person name="Marletaz F."/>
            <person name="Cho S.J."/>
            <person name="Edsinger-Gonzales E."/>
            <person name="Havlak P."/>
            <person name="Hellsten U."/>
            <person name="Kuo D.H."/>
            <person name="Larsson T."/>
            <person name="Lv J."/>
            <person name="Arendt D."/>
            <person name="Savage R."/>
            <person name="Osoegawa K."/>
            <person name="de Jong P."/>
            <person name="Grimwood J."/>
            <person name="Chapman J.A."/>
            <person name="Shapiro H."/>
            <person name="Aerts A."/>
            <person name="Otillar R.P."/>
            <person name="Terry A.Y."/>
            <person name="Boore J.L."/>
            <person name="Grigoriev I.V."/>
            <person name="Lindberg D.R."/>
            <person name="Seaver E.C."/>
            <person name="Weisblat D.A."/>
            <person name="Putnam N.H."/>
            <person name="Rokhsar D.S."/>
        </authorList>
    </citation>
    <scope>NUCLEOTIDE SEQUENCE</scope>
    <source>
        <strain evidence="7 9">I ESC-2004</strain>
    </source>
</reference>